<feature type="transmembrane region" description="Helical" evidence="2">
    <location>
        <begin position="143"/>
        <end position="159"/>
    </location>
</feature>
<evidence type="ECO:0008006" key="5">
    <source>
        <dbReference type="Google" id="ProtNLM"/>
    </source>
</evidence>
<proteinExistence type="predicted"/>
<evidence type="ECO:0000313" key="4">
    <source>
        <dbReference type="Proteomes" id="UP000309676"/>
    </source>
</evidence>
<dbReference type="EMBL" id="VCIW01000013">
    <property type="protein sequence ID" value="TLS50670.1"/>
    <property type="molecule type" value="Genomic_DNA"/>
</dbReference>
<feature type="transmembrane region" description="Helical" evidence="2">
    <location>
        <begin position="180"/>
        <end position="200"/>
    </location>
</feature>
<feature type="region of interest" description="Disordered" evidence="1">
    <location>
        <begin position="1"/>
        <end position="22"/>
    </location>
</feature>
<gene>
    <name evidence="3" type="ORF">FE782_18370</name>
</gene>
<keyword evidence="2" id="KW-0472">Membrane</keyword>
<feature type="region of interest" description="Disordered" evidence="1">
    <location>
        <begin position="210"/>
        <end position="229"/>
    </location>
</feature>
<keyword evidence="2" id="KW-0812">Transmembrane</keyword>
<organism evidence="3 4">
    <name type="scientific">Paenibacillus antri</name>
    <dbReference type="NCBI Taxonomy" id="2582848"/>
    <lineage>
        <taxon>Bacteria</taxon>
        <taxon>Bacillati</taxon>
        <taxon>Bacillota</taxon>
        <taxon>Bacilli</taxon>
        <taxon>Bacillales</taxon>
        <taxon>Paenibacillaceae</taxon>
        <taxon>Paenibacillus</taxon>
    </lineage>
</organism>
<keyword evidence="2" id="KW-1133">Transmembrane helix</keyword>
<evidence type="ECO:0000256" key="2">
    <source>
        <dbReference type="SAM" id="Phobius"/>
    </source>
</evidence>
<feature type="transmembrane region" description="Helical" evidence="2">
    <location>
        <begin position="62"/>
        <end position="84"/>
    </location>
</feature>
<feature type="compositionally biased region" description="Polar residues" evidence="1">
    <location>
        <begin position="1"/>
        <end position="14"/>
    </location>
</feature>
<keyword evidence="4" id="KW-1185">Reference proteome</keyword>
<feature type="transmembrane region" description="Helical" evidence="2">
    <location>
        <begin position="90"/>
        <end position="107"/>
    </location>
</feature>
<sequence length="229" mass="25321">MRDTLTGTVPNKNRSPAPAQLAEEPRLSRSEFLLTIVRADSMMHWVVSSIGCKHRHIPNEEVVSSFMNVKLAVITIYLVLIYWLSSHVPMLEPLFYPTLGAFSYLLVSRTMNLKESASIMAGAVFASITGTAFFFWLPETLSLLATFVLCIIMIQRFRLNAPPILAIALIPFFEPPATPWTIPLVVFATLTALLVTLFAVERAAGAWTSLQRSNRGPGGAQQKDAILSE</sequence>
<accession>A0A5R9G9A5</accession>
<name>A0A5R9G9A5_9BACL</name>
<dbReference type="AlphaFoldDB" id="A0A5R9G9A5"/>
<reference evidence="3 4" key="1">
    <citation type="submission" date="2019-05" db="EMBL/GenBank/DDBJ databases">
        <authorList>
            <person name="Narsing Rao M.P."/>
            <person name="Li W.J."/>
        </authorList>
    </citation>
    <scope>NUCLEOTIDE SEQUENCE [LARGE SCALE GENOMIC DNA]</scope>
    <source>
        <strain evidence="3 4">SYSU_K30003</strain>
    </source>
</reference>
<dbReference type="Proteomes" id="UP000309676">
    <property type="component" value="Unassembled WGS sequence"/>
</dbReference>
<protein>
    <recommendedName>
        <fullName evidence="5">HPP family protein</fullName>
    </recommendedName>
</protein>
<evidence type="ECO:0000313" key="3">
    <source>
        <dbReference type="EMBL" id="TLS50670.1"/>
    </source>
</evidence>
<evidence type="ECO:0000256" key="1">
    <source>
        <dbReference type="SAM" id="MobiDB-lite"/>
    </source>
</evidence>
<comment type="caution">
    <text evidence="3">The sequence shown here is derived from an EMBL/GenBank/DDBJ whole genome shotgun (WGS) entry which is preliminary data.</text>
</comment>